<evidence type="ECO:0000256" key="1">
    <source>
        <dbReference type="SAM" id="MobiDB-lite"/>
    </source>
</evidence>
<dbReference type="InterPro" id="IPR036322">
    <property type="entry name" value="WD40_repeat_dom_sf"/>
</dbReference>
<protein>
    <recommendedName>
        <fullName evidence="2">RRN6 K-rich C-terminal domain-containing protein</fullName>
    </recommendedName>
</protein>
<dbReference type="PANTHER" id="PTHR28221:SF2">
    <property type="entry name" value="RNA POLYMERASE I-SPECIFIC TRANSCRIPTION INITIATION FACTOR RRN6"/>
    <property type="match status" value="1"/>
</dbReference>
<feature type="domain" description="RRN6 K-rich C-terminal" evidence="2">
    <location>
        <begin position="771"/>
        <end position="916"/>
    </location>
</feature>
<feature type="compositionally biased region" description="Low complexity" evidence="1">
    <location>
        <begin position="855"/>
        <end position="865"/>
    </location>
</feature>
<feature type="compositionally biased region" description="Polar residues" evidence="1">
    <location>
        <begin position="869"/>
        <end position="892"/>
    </location>
</feature>
<dbReference type="InterPro" id="IPR048536">
    <property type="entry name" value="Rrn6_K-rich"/>
</dbReference>
<proteinExistence type="predicted"/>
<feature type="region of interest" description="Disordered" evidence="1">
    <location>
        <begin position="794"/>
        <end position="916"/>
    </location>
</feature>
<feature type="compositionally biased region" description="Pro residues" evidence="1">
    <location>
        <begin position="827"/>
        <end position="842"/>
    </location>
</feature>
<evidence type="ECO:0000259" key="2">
    <source>
        <dbReference type="Pfam" id="PF20639"/>
    </source>
</evidence>
<dbReference type="SUPFAM" id="SSF50978">
    <property type="entry name" value="WD40 repeat-like"/>
    <property type="match status" value="1"/>
</dbReference>
<keyword evidence="4" id="KW-1185">Reference proteome</keyword>
<feature type="compositionally biased region" description="Basic residues" evidence="1">
    <location>
        <begin position="906"/>
        <end position="916"/>
    </location>
</feature>
<evidence type="ECO:0000313" key="3">
    <source>
        <dbReference type="EMBL" id="CAL1705211.1"/>
    </source>
</evidence>
<organism evidence="3 4">
    <name type="scientific">Somion occarium</name>
    <dbReference type="NCBI Taxonomy" id="3059160"/>
    <lineage>
        <taxon>Eukaryota</taxon>
        <taxon>Fungi</taxon>
        <taxon>Dikarya</taxon>
        <taxon>Basidiomycota</taxon>
        <taxon>Agaricomycotina</taxon>
        <taxon>Agaricomycetes</taxon>
        <taxon>Polyporales</taxon>
        <taxon>Cerrenaceae</taxon>
        <taxon>Somion</taxon>
    </lineage>
</organism>
<name>A0ABP1DBH2_9APHY</name>
<reference evidence="4" key="1">
    <citation type="submission" date="2024-04" db="EMBL/GenBank/DDBJ databases">
        <authorList>
            <person name="Shaw F."/>
            <person name="Minotto A."/>
        </authorList>
    </citation>
    <scope>NUCLEOTIDE SEQUENCE [LARGE SCALE GENOMIC DNA]</scope>
</reference>
<dbReference type="InterPro" id="IPR019350">
    <property type="entry name" value="RNA_pol_I-sp_TIF_RRN6-like"/>
</dbReference>
<dbReference type="PANTHER" id="PTHR28221">
    <property type="entry name" value="RNA POLYMERASE I-SPECIFIC TRANSCRIPTION INITIATION FACTOR RRN6"/>
    <property type="match status" value="1"/>
</dbReference>
<accession>A0ABP1DBH2</accession>
<gene>
    <name evidence="3" type="ORF">GFSPODELE1_LOCUS5327</name>
</gene>
<evidence type="ECO:0000313" key="4">
    <source>
        <dbReference type="Proteomes" id="UP001497453"/>
    </source>
</evidence>
<dbReference type="EMBL" id="OZ037946">
    <property type="protein sequence ID" value="CAL1705211.1"/>
    <property type="molecule type" value="Genomic_DNA"/>
</dbReference>
<dbReference type="Pfam" id="PF20639">
    <property type="entry name" value="Rrn6_K-rich"/>
    <property type="match status" value="1"/>
</dbReference>
<dbReference type="Proteomes" id="UP001497453">
    <property type="component" value="Chromosome 3"/>
</dbReference>
<sequence>MSSWPTIHSKEATSVLRKGKHREEASIEVQVADYPVVEYGGLTSANLNHEGRRLHWTFLSEERTDKKLVLTRDAVKVFPSTKSLPHKSTLGIKQVAEQTSHFLRLHYPDVDLPSEVIRDHIAEDALIERKLSTFDPYIGNTLTTFSRPTERGELASYVAFPMGETSSELNITPLLHTKEHGITFVPSTSATWAFPIPILQLVSESRGAELSTTRAAGTVVAARTYSSTYFLEVDNNGESSKPIKGELAQIRHSESGNRRIVDVMVPQETRETPSALFVNDQGTIFECELAKGKKTVRTILASPSPDLNEDFFRLTHGSEETTLFLLTGSRVHLADLRTADYAQEIHCRKSKDDFLTSLDYSSDDGLLRVCSTSEVLWIDQRHSKKPLFSVKHGRRFDRHLQVDSMLFDDRPLTFLNSRRNGLVTVYDVSRGDESLAHLFVPPYTLPSLQVPGSTRPGHAFFRHPEDTKDNVCFIQLSDRGSVHRMDFQYSSTASGSPIMCDGGSVKWSEDVYELEKDLENRHAEPGPMGERRYEETDLTDAYTSLFCGEDSGDNPNATYDVLDTMPVFWQKQEAPVEHILTTFDIAFRSGSEPRDPSRDDFFTGTPLDSVRGYRALKQGRIPLEAVIKRSSSHWNILPILRHLVPDVHEDTEELLHRLSRYDLASSEDRPAASFRRETEAREQLALDLALSSDLFSSRVVKTEVAVQEDDFETVSRATEAMSIGVAEPPEMKFRFLDPISLEGEERARKSDEKAAESESGGFLLPLGVRLLLSDWTIGTDPQEYMYVDPYDASTAPSMHTMPRMQEKSRKQAPLPSAATGSQGGQPQRPPPVVAGPSAPPPIASSQLVHPPRVPSLPQSQQVPPRMFNGASQPTQAGPPMSQNHMSMPSTQVLPGPYGGRPEPVKKKPAKKRVGGF</sequence>